<organism evidence="1 2">
    <name type="scientific">Macrolepiota fuliginosa MF-IS2</name>
    <dbReference type="NCBI Taxonomy" id="1400762"/>
    <lineage>
        <taxon>Eukaryota</taxon>
        <taxon>Fungi</taxon>
        <taxon>Dikarya</taxon>
        <taxon>Basidiomycota</taxon>
        <taxon>Agaricomycotina</taxon>
        <taxon>Agaricomycetes</taxon>
        <taxon>Agaricomycetidae</taxon>
        <taxon>Agaricales</taxon>
        <taxon>Agaricineae</taxon>
        <taxon>Agaricaceae</taxon>
        <taxon>Macrolepiota</taxon>
    </lineage>
</organism>
<name>A0A9P6C1Y4_9AGAR</name>
<sequence length="75" mass="8489">MENDDGSPSNKDVIKFCASQGWDACRKLSDEFIPALVSRLEHFNFCCLKYEHIKQFGVTGEGFGMFLSWLHSLVG</sequence>
<accession>A0A9P6C1Y4</accession>
<evidence type="ECO:0000313" key="1">
    <source>
        <dbReference type="EMBL" id="KAF9446004.1"/>
    </source>
</evidence>
<dbReference type="AlphaFoldDB" id="A0A9P6C1Y4"/>
<comment type="caution">
    <text evidence="1">The sequence shown here is derived from an EMBL/GenBank/DDBJ whole genome shotgun (WGS) entry which is preliminary data.</text>
</comment>
<evidence type="ECO:0000313" key="2">
    <source>
        <dbReference type="Proteomes" id="UP000807342"/>
    </source>
</evidence>
<dbReference type="Proteomes" id="UP000807342">
    <property type="component" value="Unassembled WGS sequence"/>
</dbReference>
<protein>
    <submittedName>
        <fullName evidence="1">Uncharacterized protein</fullName>
    </submittedName>
</protein>
<keyword evidence="2" id="KW-1185">Reference proteome</keyword>
<dbReference type="EMBL" id="MU151268">
    <property type="protein sequence ID" value="KAF9446004.1"/>
    <property type="molecule type" value="Genomic_DNA"/>
</dbReference>
<gene>
    <name evidence="1" type="ORF">P691DRAFT_804815</name>
</gene>
<proteinExistence type="predicted"/>
<reference evidence="1" key="1">
    <citation type="submission" date="2020-11" db="EMBL/GenBank/DDBJ databases">
        <authorList>
            <consortium name="DOE Joint Genome Institute"/>
            <person name="Ahrendt S."/>
            <person name="Riley R."/>
            <person name="Andreopoulos W."/>
            <person name="Labutti K."/>
            <person name="Pangilinan J."/>
            <person name="Ruiz-Duenas F.J."/>
            <person name="Barrasa J.M."/>
            <person name="Sanchez-Garcia M."/>
            <person name="Camarero S."/>
            <person name="Miyauchi S."/>
            <person name="Serrano A."/>
            <person name="Linde D."/>
            <person name="Babiker R."/>
            <person name="Drula E."/>
            <person name="Ayuso-Fernandez I."/>
            <person name="Pacheco R."/>
            <person name="Padilla G."/>
            <person name="Ferreira P."/>
            <person name="Barriuso J."/>
            <person name="Kellner H."/>
            <person name="Castanera R."/>
            <person name="Alfaro M."/>
            <person name="Ramirez L."/>
            <person name="Pisabarro A.G."/>
            <person name="Kuo A."/>
            <person name="Tritt A."/>
            <person name="Lipzen A."/>
            <person name="He G."/>
            <person name="Yan M."/>
            <person name="Ng V."/>
            <person name="Cullen D."/>
            <person name="Martin F."/>
            <person name="Rosso M.-N."/>
            <person name="Henrissat B."/>
            <person name="Hibbett D."/>
            <person name="Martinez A.T."/>
            <person name="Grigoriev I.V."/>
        </authorList>
    </citation>
    <scope>NUCLEOTIDE SEQUENCE</scope>
    <source>
        <strain evidence="1">MF-IS2</strain>
    </source>
</reference>